<dbReference type="Gene3D" id="1.25.40.10">
    <property type="entry name" value="Tetratricopeptide repeat domain"/>
    <property type="match status" value="1"/>
</dbReference>
<feature type="compositionally biased region" description="Polar residues" evidence="2">
    <location>
        <begin position="1"/>
        <end position="12"/>
    </location>
</feature>
<protein>
    <submittedName>
        <fullName evidence="4">Peptidoglycan-binding domain 1 protein</fullName>
    </submittedName>
</protein>
<dbReference type="InterPro" id="IPR002477">
    <property type="entry name" value="Peptidoglycan-bd-like"/>
</dbReference>
<dbReference type="AlphaFoldDB" id="A0A508WNW8"/>
<feature type="compositionally biased region" description="Basic and acidic residues" evidence="2">
    <location>
        <begin position="772"/>
        <end position="781"/>
    </location>
</feature>
<dbReference type="SUPFAM" id="SSF47090">
    <property type="entry name" value="PGBD-like"/>
    <property type="match status" value="1"/>
</dbReference>
<feature type="compositionally biased region" description="Low complexity" evidence="2">
    <location>
        <begin position="862"/>
        <end position="879"/>
    </location>
</feature>
<dbReference type="PANTHER" id="PTHR43628:SF1">
    <property type="entry name" value="CHITIN SYNTHASE REGULATORY FACTOR 2-RELATED"/>
    <property type="match status" value="1"/>
</dbReference>
<dbReference type="InterPro" id="IPR036365">
    <property type="entry name" value="PGBD-like_sf"/>
</dbReference>
<dbReference type="InterPro" id="IPR006597">
    <property type="entry name" value="Sel1-like"/>
</dbReference>
<dbReference type="InterPro" id="IPR036366">
    <property type="entry name" value="PGBDSf"/>
</dbReference>
<proteinExistence type="predicted"/>
<dbReference type="Proteomes" id="UP000507954">
    <property type="component" value="Unassembled WGS sequence"/>
</dbReference>
<dbReference type="Pfam" id="PF01471">
    <property type="entry name" value="PG_binding_1"/>
    <property type="match status" value="1"/>
</dbReference>
<feature type="compositionally biased region" description="Low complexity" evidence="2">
    <location>
        <begin position="630"/>
        <end position="647"/>
    </location>
</feature>
<reference evidence="4" key="1">
    <citation type="submission" date="2019-06" db="EMBL/GenBank/DDBJ databases">
        <authorList>
            <person name="Le Quere A."/>
            <person name="Colella S."/>
        </authorList>
    </citation>
    <scope>NUCLEOTIDE SEQUENCE</scope>
    <source>
        <strain evidence="4">EmedicaeMD41</strain>
    </source>
</reference>
<dbReference type="Gene3D" id="1.20.5.1700">
    <property type="match status" value="1"/>
</dbReference>
<evidence type="ECO:0000256" key="1">
    <source>
        <dbReference type="SAM" id="Coils"/>
    </source>
</evidence>
<feature type="coiled-coil region" evidence="1">
    <location>
        <begin position="323"/>
        <end position="388"/>
    </location>
</feature>
<feature type="coiled-coil region" evidence="1">
    <location>
        <begin position="165"/>
        <end position="211"/>
    </location>
</feature>
<evidence type="ECO:0000256" key="2">
    <source>
        <dbReference type="SAM" id="MobiDB-lite"/>
    </source>
</evidence>
<dbReference type="InterPro" id="IPR011990">
    <property type="entry name" value="TPR-like_helical_dom_sf"/>
</dbReference>
<accession>A0A508WNW8</accession>
<feature type="region of interest" description="Disordered" evidence="2">
    <location>
        <begin position="862"/>
        <end position="904"/>
    </location>
</feature>
<feature type="region of interest" description="Disordered" evidence="2">
    <location>
        <begin position="1"/>
        <end position="117"/>
    </location>
</feature>
<feature type="region of interest" description="Disordered" evidence="2">
    <location>
        <begin position="617"/>
        <end position="654"/>
    </location>
</feature>
<dbReference type="RefSeq" id="WP_127586001.1">
    <property type="nucleotide sequence ID" value="NZ_CABFNB010000001.1"/>
</dbReference>
<sequence>MNGSRSTSQRMGSPSLGDRPSLDALNRTIEGLEARIEGLMSSVGRETRRPEPQNTAESDAVSEILDRQRALKAARERLPLRERAIPVGPDRPAPPRPAAEARYQAPQTSPSTGRSSAAAEIAEALVGLRQELKRDLDDGLSREMHTLRSEIRGIKAEAAQDRRFAEDVRDDIERLSAGIKELGRQASPAEADALRIEFDELRAMLEGLAREESMRRMENRWNGVEDRLNAFDQNRDDELVALAYRLDEIKAQINSLDKGSAVEVLEGKLVAVAKAIEMLGRQIQPDDRRFAPQFAGLDRRLDEISRAIAADDRNVAGADGSFVERLEGRLTDLSRQIDSLSVRGDSGLGARIEALAARVEDLASEKAAARLEERLDQLSAVLEHSRQGAEPDLTDHLADISRRIEALSEYSVNNGLAERLDDLARRIDGLAPHAEPTADRRFDRLEDRLAGIAERLEETHAAPFDDRQALRNLEAQIGNLSALISQSHAEAAGLPAEFEGRMNALEDYLATSDEYIIEAARQAAEAVMEAYSRNTAPQLAASTDMAAISALAEDLRSLEELSRSSDERTARTFEALHETLVHIAEKLERLEEREPVSHEPWTSAPTPRAAPLEFACTSTEAEQEDEAERASASESETNAQAPVPAAAEAHDAAEVATVDDGEIRVEARAVKTSLLAGLTRRFAPKPNEAMATQARQMIEPAPSIDPSEMLAPEDPNQLLEPGSGVPDVKKILERVRAGQMARGAQEVNEGEKADFIAAARRAAQLAVEESDSLSRAKESREPSAAGGALARHRRPILMAVGAVLLAIMSYPLVSTVVKGKEVPGAPAPAIERKAEIAKPKAVEDGLVQPASSAEVAEEARAEALAAKAEAPTTAKGAPAKGTPERSTDADVRTTDTAGGGSNAGHAALMEPAEVQGSLPSALQPPSGGAVKIEALEPAKANEIILPEGFGPPALVTAAKGGDPLAFYEIGARYTEGRGVEADRAEAVKWYQRAADAGVVPAEYRLASLYEKGAGVPRDGAKAKALYLKAAAAGNASAIHNLAVMLAGGREGPPDLAEAAKWFEKAANLGVRDSQFNLAVLYARGDGVARNLENSYKWFAIAARDGDKDAAEKRDEIAKALKPEELSSARAAVDAWKLQPLDAEANTVEVPDAWIGPPTKTATVDMTRAVRNIQAILNKNGFDAGTPDGRVGNKTTAAIKAFQKTVGQEPTGEITDALVRELLKRNS</sequence>
<dbReference type="Gene3D" id="1.20.1270.70">
    <property type="entry name" value="Designed single chain three-helix bundle"/>
    <property type="match status" value="1"/>
</dbReference>
<evidence type="ECO:0000313" key="4">
    <source>
        <dbReference type="EMBL" id="VTZ59012.1"/>
    </source>
</evidence>
<feature type="compositionally biased region" description="Basic and acidic residues" evidence="2">
    <location>
        <begin position="64"/>
        <end position="84"/>
    </location>
</feature>
<organism evidence="4">
    <name type="scientific">Sinorhizobium medicae</name>
    <dbReference type="NCBI Taxonomy" id="110321"/>
    <lineage>
        <taxon>Bacteria</taxon>
        <taxon>Pseudomonadati</taxon>
        <taxon>Pseudomonadota</taxon>
        <taxon>Alphaproteobacteria</taxon>
        <taxon>Hyphomicrobiales</taxon>
        <taxon>Rhizobiaceae</taxon>
        <taxon>Sinorhizobium/Ensifer group</taxon>
        <taxon>Sinorhizobium</taxon>
    </lineage>
</organism>
<feature type="domain" description="Peptidoglycan binding-like" evidence="3">
    <location>
        <begin position="1168"/>
        <end position="1218"/>
    </location>
</feature>
<dbReference type="SUPFAM" id="SSF81901">
    <property type="entry name" value="HCP-like"/>
    <property type="match status" value="1"/>
</dbReference>
<dbReference type="EMBL" id="CABFNB010000001">
    <property type="protein sequence ID" value="VTZ59012.1"/>
    <property type="molecule type" value="Genomic_DNA"/>
</dbReference>
<feature type="region of interest" description="Disordered" evidence="2">
    <location>
        <begin position="591"/>
        <end position="610"/>
    </location>
</feature>
<name>A0A508WNW8_9HYPH</name>
<dbReference type="Gene3D" id="1.10.101.10">
    <property type="entry name" value="PGBD-like superfamily/PGBD"/>
    <property type="match status" value="1"/>
</dbReference>
<gene>
    <name evidence="4" type="ORF">EMEDMD4_10188</name>
</gene>
<feature type="region of interest" description="Disordered" evidence="2">
    <location>
        <begin position="770"/>
        <end position="789"/>
    </location>
</feature>
<dbReference type="PANTHER" id="PTHR43628">
    <property type="entry name" value="ACTIVATOR OF C KINASE PROTEIN 1-RELATED"/>
    <property type="match status" value="1"/>
</dbReference>
<evidence type="ECO:0000259" key="3">
    <source>
        <dbReference type="Pfam" id="PF01471"/>
    </source>
</evidence>
<feature type="coiled-coil region" evidence="1">
    <location>
        <begin position="442"/>
        <end position="490"/>
    </location>
</feature>
<keyword evidence="1" id="KW-0175">Coiled coil</keyword>
<dbReference type="SMART" id="SM00671">
    <property type="entry name" value="SEL1"/>
    <property type="match status" value="4"/>
</dbReference>
<dbReference type="Pfam" id="PF08238">
    <property type="entry name" value="Sel1"/>
    <property type="match status" value="4"/>
</dbReference>
<feature type="compositionally biased region" description="Basic and acidic residues" evidence="2">
    <location>
        <begin position="882"/>
        <end position="893"/>
    </location>
</feature>
<dbReference type="InterPro" id="IPR052945">
    <property type="entry name" value="Mitotic_Regulator"/>
</dbReference>